<dbReference type="GO" id="GO:0001973">
    <property type="term" value="P:G protein-coupled adenosine receptor signaling pathway"/>
    <property type="evidence" value="ECO:0007669"/>
    <property type="project" value="TreeGrafter"/>
</dbReference>
<evidence type="ECO:0000256" key="8">
    <source>
        <dbReference type="ARBA" id="ARBA00023170"/>
    </source>
</evidence>
<dbReference type="PROSITE" id="PS50262">
    <property type="entry name" value="G_PROTEIN_RECEP_F1_2"/>
    <property type="match status" value="1"/>
</dbReference>
<feature type="transmembrane region" description="Helical" evidence="11">
    <location>
        <begin position="6"/>
        <end position="29"/>
    </location>
</feature>
<dbReference type="InterPro" id="IPR000276">
    <property type="entry name" value="GPCR_Rhodpsn"/>
</dbReference>
<dbReference type="Proteomes" id="UP001152798">
    <property type="component" value="Chromosome 5"/>
</dbReference>
<evidence type="ECO:0000256" key="1">
    <source>
        <dbReference type="ARBA" id="ARBA00004651"/>
    </source>
</evidence>
<dbReference type="OrthoDB" id="284782at2759"/>
<evidence type="ECO:0000256" key="4">
    <source>
        <dbReference type="ARBA" id="ARBA00022692"/>
    </source>
</evidence>
<evidence type="ECO:0000256" key="2">
    <source>
        <dbReference type="ARBA" id="ARBA00010663"/>
    </source>
</evidence>
<keyword evidence="7 11" id="KW-0472">Membrane</keyword>
<organism evidence="13 14">
    <name type="scientific">Nezara viridula</name>
    <name type="common">Southern green stink bug</name>
    <name type="synonym">Cimex viridulus</name>
    <dbReference type="NCBI Taxonomy" id="85310"/>
    <lineage>
        <taxon>Eukaryota</taxon>
        <taxon>Metazoa</taxon>
        <taxon>Ecdysozoa</taxon>
        <taxon>Arthropoda</taxon>
        <taxon>Hexapoda</taxon>
        <taxon>Insecta</taxon>
        <taxon>Pterygota</taxon>
        <taxon>Neoptera</taxon>
        <taxon>Paraneoptera</taxon>
        <taxon>Hemiptera</taxon>
        <taxon>Heteroptera</taxon>
        <taxon>Panheteroptera</taxon>
        <taxon>Pentatomomorpha</taxon>
        <taxon>Pentatomoidea</taxon>
        <taxon>Pentatomidae</taxon>
        <taxon>Pentatominae</taxon>
        <taxon>Nezara</taxon>
    </lineage>
</organism>
<evidence type="ECO:0000256" key="3">
    <source>
        <dbReference type="ARBA" id="ARBA00022475"/>
    </source>
</evidence>
<feature type="transmembrane region" description="Helical" evidence="11">
    <location>
        <begin position="67"/>
        <end position="87"/>
    </location>
</feature>
<comment type="subcellular location">
    <subcellularLocation>
        <location evidence="1">Cell membrane</location>
        <topology evidence="1">Multi-pass membrane protein</topology>
    </subcellularLocation>
</comment>
<dbReference type="InterPro" id="IPR017452">
    <property type="entry name" value="GPCR_Rhodpsn_7TM"/>
</dbReference>
<keyword evidence="5 11" id="KW-1133">Transmembrane helix</keyword>
<feature type="domain" description="G-protein coupled receptors family 1 profile" evidence="12">
    <location>
        <begin position="1"/>
        <end position="119"/>
    </location>
</feature>
<evidence type="ECO:0000256" key="7">
    <source>
        <dbReference type="ARBA" id="ARBA00023136"/>
    </source>
</evidence>
<dbReference type="Gene3D" id="1.20.1070.10">
    <property type="entry name" value="Rhodopsin 7-helix transmembrane proteins"/>
    <property type="match status" value="1"/>
</dbReference>
<dbReference type="GO" id="GO:0007189">
    <property type="term" value="P:adenylate cyclase-activating G protein-coupled receptor signaling pathway"/>
    <property type="evidence" value="ECO:0007669"/>
    <property type="project" value="TreeGrafter"/>
</dbReference>
<gene>
    <name evidence="13" type="ORF">NEZAVI_LOCUS10903</name>
</gene>
<keyword evidence="6" id="KW-0297">G-protein coupled receptor</keyword>
<sequence length="226" mass="25579">MDYDFLVFLYFCTIVGPALLMAAFYAHIYSVVLKQLRQMVTINGAGGSMLRVLGAARKRDVKATKNLSIIVLFFIICWFPLYTINFVQAYCQKCSVNPSVLNFFIILSHLNSAGNPLLYAYHLTDFRAALRTLLCETRGKDTALQPKRHPVYRIPNSTPKLPHKIFDLETPEQKADESRYRILKAENGSRSSLDSNIDLEVTYRTYGLAHSSPPTPTKPQVIIDPT</sequence>
<keyword evidence="14" id="KW-1185">Reference proteome</keyword>
<reference evidence="13" key="1">
    <citation type="submission" date="2022-01" db="EMBL/GenBank/DDBJ databases">
        <authorList>
            <person name="King R."/>
        </authorList>
    </citation>
    <scope>NUCLEOTIDE SEQUENCE</scope>
</reference>
<dbReference type="PANTHER" id="PTHR24246">
    <property type="entry name" value="OLFACTORY RECEPTOR AND ADENOSINE RECEPTOR"/>
    <property type="match status" value="1"/>
</dbReference>
<dbReference type="GO" id="GO:0005886">
    <property type="term" value="C:plasma membrane"/>
    <property type="evidence" value="ECO:0007669"/>
    <property type="project" value="UniProtKB-SubCell"/>
</dbReference>
<dbReference type="AlphaFoldDB" id="A0A9P0HHE8"/>
<name>A0A9P0HHE8_NEZVI</name>
<proteinExistence type="inferred from homology"/>
<accession>A0A9P0HHE8</accession>
<keyword evidence="9" id="KW-0325">Glycoprotein</keyword>
<dbReference type="PANTHER" id="PTHR24246:SF27">
    <property type="entry name" value="ADENOSINE RECEPTOR, ISOFORM A"/>
    <property type="match status" value="1"/>
</dbReference>
<evidence type="ECO:0000259" key="12">
    <source>
        <dbReference type="PROSITE" id="PS50262"/>
    </source>
</evidence>
<keyword evidence="3" id="KW-1003">Cell membrane</keyword>
<evidence type="ECO:0000256" key="9">
    <source>
        <dbReference type="ARBA" id="ARBA00023180"/>
    </source>
</evidence>
<evidence type="ECO:0000256" key="5">
    <source>
        <dbReference type="ARBA" id="ARBA00022989"/>
    </source>
</evidence>
<comment type="similarity">
    <text evidence="2">Belongs to the G-protein coupled receptor 1 family.</text>
</comment>
<dbReference type="PRINTS" id="PR00237">
    <property type="entry name" value="GPCRRHODOPSN"/>
</dbReference>
<evidence type="ECO:0000313" key="13">
    <source>
        <dbReference type="EMBL" id="CAH1401975.1"/>
    </source>
</evidence>
<dbReference type="EMBL" id="OV725081">
    <property type="protein sequence ID" value="CAH1401975.1"/>
    <property type="molecule type" value="Genomic_DNA"/>
</dbReference>
<dbReference type="GO" id="GO:0004930">
    <property type="term" value="F:G protein-coupled receptor activity"/>
    <property type="evidence" value="ECO:0007669"/>
    <property type="project" value="UniProtKB-KW"/>
</dbReference>
<protein>
    <recommendedName>
        <fullName evidence="12">G-protein coupled receptors family 1 profile domain-containing protein</fullName>
    </recommendedName>
</protein>
<keyword evidence="10" id="KW-0807">Transducer</keyword>
<evidence type="ECO:0000313" key="14">
    <source>
        <dbReference type="Proteomes" id="UP001152798"/>
    </source>
</evidence>
<evidence type="ECO:0000256" key="10">
    <source>
        <dbReference type="ARBA" id="ARBA00023224"/>
    </source>
</evidence>
<evidence type="ECO:0000256" key="6">
    <source>
        <dbReference type="ARBA" id="ARBA00023040"/>
    </source>
</evidence>
<keyword evidence="4 11" id="KW-0812">Transmembrane</keyword>
<keyword evidence="8" id="KW-0675">Receptor</keyword>
<dbReference type="Pfam" id="PF00001">
    <property type="entry name" value="7tm_1"/>
    <property type="match status" value="1"/>
</dbReference>
<evidence type="ECO:0000256" key="11">
    <source>
        <dbReference type="SAM" id="Phobius"/>
    </source>
</evidence>
<dbReference type="SUPFAM" id="SSF81321">
    <property type="entry name" value="Family A G protein-coupled receptor-like"/>
    <property type="match status" value="1"/>
</dbReference>